<dbReference type="SUPFAM" id="SSF64182">
    <property type="entry name" value="DHH phosphoesterases"/>
    <property type="match status" value="1"/>
</dbReference>
<protein>
    <submittedName>
        <fullName evidence="3">DHH family phosphoesterase</fullName>
    </submittedName>
</protein>
<dbReference type="PANTHER" id="PTHR47618">
    <property type="entry name" value="BIFUNCTIONAL OLIGORIBONUCLEASE AND PAP PHOSPHATASE NRNA"/>
    <property type="match status" value="1"/>
</dbReference>
<dbReference type="GO" id="GO:0003676">
    <property type="term" value="F:nucleic acid binding"/>
    <property type="evidence" value="ECO:0007669"/>
    <property type="project" value="InterPro"/>
</dbReference>
<feature type="domain" description="DDH" evidence="1">
    <location>
        <begin position="19"/>
        <end position="135"/>
    </location>
</feature>
<dbReference type="InterPro" id="IPR051319">
    <property type="entry name" value="Oligoribo/pAp-PDE_c-di-AMP_PDE"/>
</dbReference>
<evidence type="ECO:0000313" key="4">
    <source>
        <dbReference type="Proteomes" id="UP000824073"/>
    </source>
</evidence>
<sequence length="321" mass="34905">MTTVTAAEAAARLTQHNDILILTHRRPDGDTLGSAHALCRLLRQKGLRAFLHHNEDATPRLAPLLDGLTAPQGFEPHFVVAVDIASEDLFLASCDVYRGKVDLCIDHHPSNTGYAREVLLDGQAAATGELIWTLAGLLGLAPGREAMHALYIAVATDTGCFCFSNTTPLAHRIAADCIEAGVDVHAVNREFFERKSHARFQIERRLFDTLRFYENNRVAAAVLERDFAESVGASGDDLDNLSTLIMQLDGVECAILLQELPQRGEYKVSLRTQKPLNASSICAAFGGGGHARAAGCTVRGDAVQCRDMLAREAVRQMEMPC</sequence>
<dbReference type="InterPro" id="IPR001667">
    <property type="entry name" value="DDH_dom"/>
</dbReference>
<dbReference type="Pfam" id="PF01368">
    <property type="entry name" value="DHH"/>
    <property type="match status" value="1"/>
</dbReference>
<name>A0A9D1IUE7_9CLOT</name>
<dbReference type="Gene3D" id="3.10.310.30">
    <property type="match status" value="1"/>
</dbReference>
<gene>
    <name evidence="3" type="ORF">IAB67_07340</name>
</gene>
<evidence type="ECO:0000259" key="2">
    <source>
        <dbReference type="Pfam" id="PF02272"/>
    </source>
</evidence>
<feature type="domain" description="DHHA1" evidence="2">
    <location>
        <begin position="230"/>
        <end position="301"/>
    </location>
</feature>
<dbReference type="Proteomes" id="UP000824073">
    <property type="component" value="Unassembled WGS sequence"/>
</dbReference>
<dbReference type="InterPro" id="IPR038763">
    <property type="entry name" value="DHH_sf"/>
</dbReference>
<comment type="caution">
    <text evidence="3">The sequence shown here is derived from an EMBL/GenBank/DDBJ whole genome shotgun (WGS) entry which is preliminary data.</text>
</comment>
<reference evidence="3" key="2">
    <citation type="journal article" date="2021" name="PeerJ">
        <title>Extensive microbial diversity within the chicken gut microbiome revealed by metagenomics and culture.</title>
        <authorList>
            <person name="Gilroy R."/>
            <person name="Ravi A."/>
            <person name="Getino M."/>
            <person name="Pursley I."/>
            <person name="Horton D.L."/>
            <person name="Alikhan N.F."/>
            <person name="Baker D."/>
            <person name="Gharbi K."/>
            <person name="Hall N."/>
            <person name="Watson M."/>
            <person name="Adriaenssens E.M."/>
            <person name="Foster-Nyarko E."/>
            <person name="Jarju S."/>
            <person name="Secka A."/>
            <person name="Antonio M."/>
            <person name="Oren A."/>
            <person name="Chaudhuri R.R."/>
            <person name="La Ragione R."/>
            <person name="Hildebrand F."/>
            <person name="Pallen M.J."/>
        </authorList>
    </citation>
    <scope>NUCLEOTIDE SEQUENCE</scope>
    <source>
        <strain evidence="3">CHK191-8634</strain>
    </source>
</reference>
<dbReference type="PANTHER" id="PTHR47618:SF1">
    <property type="entry name" value="BIFUNCTIONAL OLIGORIBONUCLEASE AND PAP PHOSPHATASE NRNA"/>
    <property type="match status" value="1"/>
</dbReference>
<dbReference type="EMBL" id="DVMR01000057">
    <property type="protein sequence ID" value="HIU44090.1"/>
    <property type="molecule type" value="Genomic_DNA"/>
</dbReference>
<organism evidence="3 4">
    <name type="scientific">Candidatus Ventrousia excrementavium</name>
    <dbReference type="NCBI Taxonomy" id="2840961"/>
    <lineage>
        <taxon>Bacteria</taxon>
        <taxon>Bacillati</taxon>
        <taxon>Bacillota</taxon>
        <taxon>Clostridia</taxon>
        <taxon>Eubacteriales</taxon>
        <taxon>Clostridiaceae</taxon>
        <taxon>Clostridiaceae incertae sedis</taxon>
        <taxon>Candidatus Ventrousia</taxon>
    </lineage>
</organism>
<evidence type="ECO:0000313" key="3">
    <source>
        <dbReference type="EMBL" id="HIU44090.1"/>
    </source>
</evidence>
<dbReference type="Gene3D" id="3.90.1640.10">
    <property type="entry name" value="inorganic pyrophosphatase (n-terminal core)"/>
    <property type="match status" value="1"/>
</dbReference>
<accession>A0A9D1IUE7</accession>
<evidence type="ECO:0000259" key="1">
    <source>
        <dbReference type="Pfam" id="PF01368"/>
    </source>
</evidence>
<dbReference type="InterPro" id="IPR003156">
    <property type="entry name" value="DHHA1_dom"/>
</dbReference>
<dbReference type="Pfam" id="PF02272">
    <property type="entry name" value="DHHA1"/>
    <property type="match status" value="1"/>
</dbReference>
<dbReference type="AlphaFoldDB" id="A0A9D1IUE7"/>
<proteinExistence type="predicted"/>
<reference evidence="3" key="1">
    <citation type="submission" date="2020-10" db="EMBL/GenBank/DDBJ databases">
        <authorList>
            <person name="Gilroy R."/>
        </authorList>
    </citation>
    <scope>NUCLEOTIDE SEQUENCE</scope>
    <source>
        <strain evidence="3">CHK191-8634</strain>
    </source>
</reference>